<keyword evidence="4" id="KW-1185">Reference proteome</keyword>
<dbReference type="Pfam" id="PF18962">
    <property type="entry name" value="Por_Secre_tail"/>
    <property type="match status" value="1"/>
</dbReference>
<evidence type="ECO:0000259" key="2">
    <source>
        <dbReference type="Pfam" id="PF18962"/>
    </source>
</evidence>
<dbReference type="EMBL" id="JAIRBB010000009">
    <property type="protein sequence ID" value="MCG2431588.1"/>
    <property type="molecule type" value="Genomic_DNA"/>
</dbReference>
<evidence type="ECO:0000313" key="4">
    <source>
        <dbReference type="Proteomes" id="UP001139462"/>
    </source>
</evidence>
<reference evidence="3" key="1">
    <citation type="submission" date="2021-09" db="EMBL/GenBank/DDBJ databases">
        <title>Genome of Aequorivita sp. strain F64183.</title>
        <authorList>
            <person name="Wang Y."/>
        </authorList>
    </citation>
    <scope>NUCLEOTIDE SEQUENCE</scope>
    <source>
        <strain evidence="3">F64183</strain>
    </source>
</reference>
<sequence>MKLDAYGNLEWSNEYVDQTHYSGFHDIDLIGNGNLVASGVASGGVSFLMVESNVNGEFVQGNQYWGQEKFAAFASAPTDDGGLITVGTKNARYNEWGDRVFYIKQTPSLLTCESLIPVYTYDDIPGVARRSGGVVTKGGASLTEVMSIDGEGFDIFRRCNSLGKLDHSKMEYSIYPNPAYDFFFINSKTLIYRIEITALDGKKIYSSDVRNHSISVSTRDFSAGMYLVTIHSETGSSTKKVMVSK</sequence>
<protein>
    <submittedName>
        <fullName evidence="3">T9SS type A sorting domain-containing protein</fullName>
    </submittedName>
</protein>
<evidence type="ECO:0000313" key="3">
    <source>
        <dbReference type="EMBL" id="MCG2431588.1"/>
    </source>
</evidence>
<dbReference type="InterPro" id="IPR026444">
    <property type="entry name" value="Secre_tail"/>
</dbReference>
<feature type="domain" description="Secretion system C-terminal sorting" evidence="2">
    <location>
        <begin position="174"/>
        <end position="243"/>
    </location>
</feature>
<dbReference type="NCBIfam" id="TIGR04183">
    <property type="entry name" value="Por_Secre_tail"/>
    <property type="match status" value="1"/>
</dbReference>
<proteinExistence type="predicted"/>
<dbReference type="AlphaFoldDB" id="A0A9X1R4W1"/>
<gene>
    <name evidence="3" type="ORF">K8344_10695</name>
</gene>
<organism evidence="3 4">
    <name type="scientific">Aequorivita xiaoshiensis</name>
    <dbReference type="NCBI Taxonomy" id="2874476"/>
    <lineage>
        <taxon>Bacteria</taxon>
        <taxon>Pseudomonadati</taxon>
        <taxon>Bacteroidota</taxon>
        <taxon>Flavobacteriia</taxon>
        <taxon>Flavobacteriales</taxon>
        <taxon>Flavobacteriaceae</taxon>
        <taxon>Aequorivita</taxon>
    </lineage>
</organism>
<evidence type="ECO:0000256" key="1">
    <source>
        <dbReference type="ARBA" id="ARBA00022729"/>
    </source>
</evidence>
<dbReference type="RefSeq" id="WP_237608686.1">
    <property type="nucleotide sequence ID" value="NZ_JAIRBB010000009.1"/>
</dbReference>
<accession>A0A9X1R4W1</accession>
<keyword evidence="1" id="KW-0732">Signal</keyword>
<comment type="caution">
    <text evidence="3">The sequence shown here is derived from an EMBL/GenBank/DDBJ whole genome shotgun (WGS) entry which is preliminary data.</text>
</comment>
<dbReference type="Proteomes" id="UP001139462">
    <property type="component" value="Unassembled WGS sequence"/>
</dbReference>
<name>A0A9X1R4W1_9FLAO</name>